<gene>
    <name evidence="3" type="ORF">OKA104_LOCUS51572</name>
</gene>
<comment type="subcellular location">
    <subcellularLocation>
        <location evidence="1">Nucleus</location>
        <location evidence="1">Nucleolus</location>
    </subcellularLocation>
</comment>
<evidence type="ECO:0000259" key="2">
    <source>
        <dbReference type="Pfam" id="PF23243"/>
    </source>
</evidence>
<name>A0A820PJI6_9BILA</name>
<dbReference type="GO" id="GO:0030515">
    <property type="term" value="F:snoRNA binding"/>
    <property type="evidence" value="ECO:0007669"/>
    <property type="project" value="TreeGrafter"/>
</dbReference>
<sequence>MIMAMFAFVGDRLVRKDDLYSYQVMEKTIKTVIPSLYKEKNIEQRRPILAKITHVFVTSLAHLPAHRRQDIFRMLMESIGQDECLWFAPIQLFDSILLSPINRKNEETLKKSLIDGSEQML</sequence>
<accession>A0A820PJI6</accession>
<dbReference type="InterPro" id="IPR040191">
    <property type="entry name" value="UTP10"/>
</dbReference>
<feature type="non-terminal residue" evidence="3">
    <location>
        <position position="1"/>
    </location>
</feature>
<keyword evidence="1" id="KW-0539">Nucleus</keyword>
<comment type="function">
    <text evidence="1">Involved in nucleolar processing of pre-18S ribosomal RNA.</text>
</comment>
<dbReference type="InterPro" id="IPR056473">
    <property type="entry name" value="HEAT_Utp10/HEAT1"/>
</dbReference>
<evidence type="ECO:0000256" key="1">
    <source>
        <dbReference type="RuleBase" id="RU367065"/>
    </source>
</evidence>
<dbReference type="GO" id="GO:0045943">
    <property type="term" value="P:positive regulation of transcription by RNA polymerase I"/>
    <property type="evidence" value="ECO:0007669"/>
    <property type="project" value="TreeGrafter"/>
</dbReference>
<evidence type="ECO:0000313" key="3">
    <source>
        <dbReference type="EMBL" id="CAF4404272.1"/>
    </source>
</evidence>
<dbReference type="EMBL" id="CAJOAY010028225">
    <property type="protein sequence ID" value="CAF4404272.1"/>
    <property type="molecule type" value="Genomic_DNA"/>
</dbReference>
<dbReference type="AlphaFoldDB" id="A0A820PJI6"/>
<feature type="domain" description="Utp10/HEAT1 HEAT-repeats" evidence="2">
    <location>
        <begin position="50"/>
        <end position="106"/>
    </location>
</feature>
<dbReference type="GO" id="GO:0030686">
    <property type="term" value="C:90S preribosome"/>
    <property type="evidence" value="ECO:0007669"/>
    <property type="project" value="TreeGrafter"/>
</dbReference>
<reference evidence="3" key="1">
    <citation type="submission" date="2021-02" db="EMBL/GenBank/DDBJ databases">
        <authorList>
            <person name="Nowell W R."/>
        </authorList>
    </citation>
    <scope>NUCLEOTIDE SEQUENCE</scope>
</reference>
<keyword evidence="1" id="KW-0690">Ribosome biogenesis</keyword>
<dbReference type="Proteomes" id="UP000663881">
    <property type="component" value="Unassembled WGS sequence"/>
</dbReference>
<evidence type="ECO:0000313" key="4">
    <source>
        <dbReference type="Proteomes" id="UP000663881"/>
    </source>
</evidence>
<keyword evidence="1" id="KW-0687">Ribonucleoprotein</keyword>
<dbReference type="GO" id="GO:0032040">
    <property type="term" value="C:small-subunit processome"/>
    <property type="evidence" value="ECO:0007669"/>
    <property type="project" value="TreeGrafter"/>
</dbReference>
<dbReference type="Pfam" id="PF23243">
    <property type="entry name" value="HEAT_HEATR1"/>
    <property type="match status" value="1"/>
</dbReference>
<keyword evidence="1" id="KW-0698">rRNA processing</keyword>
<proteinExistence type="inferred from homology"/>
<dbReference type="PANTHER" id="PTHR13457:SF1">
    <property type="entry name" value="HEAT REPEAT-CONTAINING PROTEIN 1"/>
    <property type="match status" value="1"/>
</dbReference>
<protein>
    <recommendedName>
        <fullName evidence="1">HEAT repeat-containing protein 1</fullName>
    </recommendedName>
</protein>
<comment type="caution">
    <text evidence="3">The sequence shown here is derived from an EMBL/GenBank/DDBJ whole genome shotgun (WGS) entry which is preliminary data.</text>
</comment>
<organism evidence="3 4">
    <name type="scientific">Adineta steineri</name>
    <dbReference type="NCBI Taxonomy" id="433720"/>
    <lineage>
        <taxon>Eukaryota</taxon>
        <taxon>Metazoa</taxon>
        <taxon>Spiralia</taxon>
        <taxon>Gnathifera</taxon>
        <taxon>Rotifera</taxon>
        <taxon>Eurotatoria</taxon>
        <taxon>Bdelloidea</taxon>
        <taxon>Adinetida</taxon>
        <taxon>Adinetidae</taxon>
        <taxon>Adineta</taxon>
    </lineage>
</organism>
<dbReference type="PANTHER" id="PTHR13457">
    <property type="entry name" value="BAP28"/>
    <property type="match status" value="1"/>
</dbReference>
<comment type="similarity">
    <text evidence="1">Belongs to the HEATR1/UTP10 family.</text>
</comment>
<dbReference type="GO" id="GO:0000462">
    <property type="term" value="P:maturation of SSU-rRNA from tricistronic rRNA transcript (SSU-rRNA, 5.8S rRNA, LSU-rRNA)"/>
    <property type="evidence" value="ECO:0007669"/>
    <property type="project" value="TreeGrafter"/>
</dbReference>
<dbReference type="GO" id="GO:0034455">
    <property type="term" value="C:t-UTP complex"/>
    <property type="evidence" value="ECO:0007669"/>
    <property type="project" value="TreeGrafter"/>
</dbReference>